<dbReference type="GO" id="GO:0016788">
    <property type="term" value="F:hydrolase activity, acting on ester bonds"/>
    <property type="evidence" value="ECO:0007669"/>
    <property type="project" value="TreeGrafter"/>
</dbReference>
<dbReference type="PANTHER" id="PTHR40841">
    <property type="entry name" value="SIDEROPHORE TRIACETYLFUSARININE C ESTERASE"/>
    <property type="match status" value="1"/>
</dbReference>
<gene>
    <name evidence="4" type="ORF">CBYS24578_00016277</name>
</gene>
<dbReference type="OrthoDB" id="446683at2759"/>
<feature type="region of interest" description="Disordered" evidence="3">
    <location>
        <begin position="216"/>
        <end position="246"/>
    </location>
</feature>
<dbReference type="Pfam" id="PF00756">
    <property type="entry name" value="Esterase"/>
    <property type="match status" value="1"/>
</dbReference>
<evidence type="ECO:0000256" key="3">
    <source>
        <dbReference type="SAM" id="MobiDB-lite"/>
    </source>
</evidence>
<sequence>MTQLRPFASTPVESAESWKIQSPAGEVYLVQIGYPRSWGDSSSPDQDETTESEIPILYLTDGNSVFLTALEALHRRLCASPAPFPQSIIVSIGFDVQPRSDLLFDKRRGRDLTPPAPDCGPNAGGADVFADLIQDRVRPLVHQRLKERRRGAVPGKEALYGHSFGGLFSLHLCFTRPSMFDTFIASSPSIWWHDRFILQEELAFRQRKNRSATPSLWLSIGGDEQDPARRRGETDEGYEGRKKRHNQRQMITNVTEMYGRLQQSDALQNISFKKYEGEDHGTVIACSVSQSLANFFEDWPFVI</sequence>
<dbReference type="Proteomes" id="UP000754883">
    <property type="component" value="Unassembled WGS sequence"/>
</dbReference>
<dbReference type="SUPFAM" id="SSF53474">
    <property type="entry name" value="alpha/beta-Hydrolases"/>
    <property type="match status" value="1"/>
</dbReference>
<reference evidence="5" key="1">
    <citation type="submission" date="2019-06" db="EMBL/GenBank/DDBJ databases">
        <authorList>
            <person name="Broberg M."/>
        </authorList>
    </citation>
    <scope>NUCLEOTIDE SEQUENCE [LARGE SCALE GENOMIC DNA]</scope>
</reference>
<accession>A0A9N9U1R0</accession>
<evidence type="ECO:0000256" key="2">
    <source>
        <dbReference type="ARBA" id="ARBA00022801"/>
    </source>
</evidence>
<name>A0A9N9U1R0_9HYPO</name>
<comment type="caution">
    <text evidence="4">The sequence shown here is derived from an EMBL/GenBank/DDBJ whole genome shotgun (WGS) entry which is preliminary data.</text>
</comment>
<keyword evidence="5" id="KW-1185">Reference proteome</keyword>
<dbReference type="AlphaFoldDB" id="A0A9N9U1R0"/>
<organism evidence="4 5">
    <name type="scientific">Clonostachys byssicola</name>
    <dbReference type="NCBI Taxonomy" id="160290"/>
    <lineage>
        <taxon>Eukaryota</taxon>
        <taxon>Fungi</taxon>
        <taxon>Dikarya</taxon>
        <taxon>Ascomycota</taxon>
        <taxon>Pezizomycotina</taxon>
        <taxon>Sordariomycetes</taxon>
        <taxon>Hypocreomycetidae</taxon>
        <taxon>Hypocreales</taxon>
        <taxon>Bionectriaceae</taxon>
        <taxon>Clonostachys</taxon>
    </lineage>
</organism>
<dbReference type="Gene3D" id="3.40.50.1820">
    <property type="entry name" value="alpha/beta hydrolase"/>
    <property type="match status" value="1"/>
</dbReference>
<dbReference type="PANTHER" id="PTHR40841:SF2">
    <property type="entry name" value="SIDEROPHORE-DEGRADING ESTERASE (EUROFUNG)"/>
    <property type="match status" value="1"/>
</dbReference>
<feature type="compositionally biased region" description="Basic and acidic residues" evidence="3">
    <location>
        <begin position="226"/>
        <end position="240"/>
    </location>
</feature>
<proteinExistence type="inferred from homology"/>
<evidence type="ECO:0000313" key="4">
    <source>
        <dbReference type="EMBL" id="CAG9974750.1"/>
    </source>
</evidence>
<keyword evidence="2" id="KW-0378">Hydrolase</keyword>
<evidence type="ECO:0000313" key="5">
    <source>
        <dbReference type="Proteomes" id="UP000754883"/>
    </source>
</evidence>
<dbReference type="InterPro" id="IPR052558">
    <property type="entry name" value="Siderophore_Hydrolase_D"/>
</dbReference>
<protein>
    <submittedName>
        <fullName evidence="4">Uncharacterized protein</fullName>
    </submittedName>
</protein>
<reference evidence="4 5" key="2">
    <citation type="submission" date="2021-10" db="EMBL/GenBank/DDBJ databases">
        <authorList>
            <person name="Piombo E."/>
        </authorList>
    </citation>
    <scope>NUCLEOTIDE SEQUENCE [LARGE SCALE GENOMIC DNA]</scope>
</reference>
<dbReference type="InterPro" id="IPR029058">
    <property type="entry name" value="AB_hydrolase_fold"/>
</dbReference>
<comment type="similarity">
    <text evidence="1">Belongs to the esterase D family.</text>
</comment>
<dbReference type="EMBL" id="CABFNO020001248">
    <property type="protein sequence ID" value="CAG9974750.1"/>
    <property type="molecule type" value="Genomic_DNA"/>
</dbReference>
<evidence type="ECO:0000256" key="1">
    <source>
        <dbReference type="ARBA" id="ARBA00005622"/>
    </source>
</evidence>
<dbReference type="InterPro" id="IPR000801">
    <property type="entry name" value="Esterase-like"/>
</dbReference>